<proteinExistence type="predicted"/>
<dbReference type="Gene3D" id="3.40.50.1240">
    <property type="entry name" value="Phosphoglycerate mutase-like"/>
    <property type="match status" value="1"/>
</dbReference>
<dbReference type="InterPro" id="IPR029033">
    <property type="entry name" value="His_PPase_superfam"/>
</dbReference>
<protein>
    <recommendedName>
        <fullName evidence="3">Histidine phosphatase family protein</fullName>
    </recommendedName>
</protein>
<evidence type="ECO:0008006" key="3">
    <source>
        <dbReference type="Google" id="ProtNLM"/>
    </source>
</evidence>
<accession>A0ABM6JQ79</accession>
<dbReference type="SUPFAM" id="SSF53254">
    <property type="entry name" value="Phosphoglycerate mutase-like"/>
    <property type="match status" value="1"/>
</dbReference>
<dbReference type="InterPro" id="IPR013078">
    <property type="entry name" value="His_Pase_superF_clade-1"/>
</dbReference>
<reference evidence="1 2" key="1">
    <citation type="submission" date="2017-03" db="EMBL/GenBank/DDBJ databases">
        <title>Genome sequencing of Shewanella japonica KCTC 22435.</title>
        <authorList>
            <person name="Kim K.M."/>
        </authorList>
    </citation>
    <scope>NUCLEOTIDE SEQUENCE [LARGE SCALE GENOMIC DNA]</scope>
    <source>
        <strain evidence="1 2">KCTC 22435</strain>
    </source>
</reference>
<dbReference type="Pfam" id="PF00300">
    <property type="entry name" value="His_Phos_1"/>
    <property type="match status" value="1"/>
</dbReference>
<keyword evidence="2" id="KW-1185">Reference proteome</keyword>
<dbReference type="RefSeq" id="WP_167692935.1">
    <property type="nucleotide sequence ID" value="NZ_CP020472.1"/>
</dbReference>
<dbReference type="InterPro" id="IPR050275">
    <property type="entry name" value="PGM_Phosphatase"/>
</dbReference>
<dbReference type="PANTHER" id="PTHR48100">
    <property type="entry name" value="BROAD-SPECIFICITY PHOSPHATASE YOR283W-RELATED"/>
    <property type="match status" value="1"/>
</dbReference>
<dbReference type="SMART" id="SM00855">
    <property type="entry name" value="PGAM"/>
    <property type="match status" value="1"/>
</dbReference>
<dbReference type="CDD" id="cd07067">
    <property type="entry name" value="HP_PGM_like"/>
    <property type="match status" value="1"/>
</dbReference>
<dbReference type="EMBL" id="CP020472">
    <property type="protein sequence ID" value="ARD23520.1"/>
    <property type="molecule type" value="Genomic_DNA"/>
</dbReference>
<gene>
    <name evidence="1" type="ORF">SJ2017_3258</name>
</gene>
<evidence type="ECO:0000313" key="2">
    <source>
        <dbReference type="Proteomes" id="UP000191820"/>
    </source>
</evidence>
<dbReference type="Proteomes" id="UP000191820">
    <property type="component" value="Chromosome"/>
</dbReference>
<organism evidence="1 2">
    <name type="scientific">Shewanella japonica</name>
    <dbReference type="NCBI Taxonomy" id="93973"/>
    <lineage>
        <taxon>Bacteria</taxon>
        <taxon>Pseudomonadati</taxon>
        <taxon>Pseudomonadota</taxon>
        <taxon>Gammaproteobacteria</taxon>
        <taxon>Alteromonadales</taxon>
        <taxon>Shewanellaceae</taxon>
        <taxon>Shewanella</taxon>
    </lineage>
</organism>
<sequence length="257" mass="28573">MTRLSHAKIVLLRHGQCEGGNILRGKTDVNLSELGAATMLNRIKQIDFVPHFPKVSLISSPLQRCQHFTHGLFTELNTANTALSEMNDEAHQSVNTPLPAVQLMPELAEIDFGDWDGVSFDSLYEQFGDKINQYWDNPWQHTPPNAESMSEFETRVASGFNKVCQQLRQVANSPELKGNSPELNVNRSELATNTPEPLAIIVTHGGVIRTIIALVLGLEQCQGIYNTLSIDYAATVSISVFWADESSEPKFQLHWSA</sequence>
<dbReference type="PANTHER" id="PTHR48100:SF1">
    <property type="entry name" value="HISTIDINE PHOSPHATASE FAMILY PROTEIN-RELATED"/>
    <property type="match status" value="1"/>
</dbReference>
<name>A0ABM6JQ79_9GAMM</name>
<evidence type="ECO:0000313" key="1">
    <source>
        <dbReference type="EMBL" id="ARD23520.1"/>
    </source>
</evidence>